<gene>
    <name evidence="1" type="ORF">HD596_008896</name>
</gene>
<evidence type="ECO:0000313" key="2">
    <source>
        <dbReference type="Proteomes" id="UP000579153"/>
    </source>
</evidence>
<proteinExistence type="predicted"/>
<organism evidence="1 2">
    <name type="scientific">Nonomuraea jabiensis</name>
    <dbReference type="NCBI Taxonomy" id="882448"/>
    <lineage>
        <taxon>Bacteria</taxon>
        <taxon>Bacillati</taxon>
        <taxon>Actinomycetota</taxon>
        <taxon>Actinomycetes</taxon>
        <taxon>Streptosporangiales</taxon>
        <taxon>Streptosporangiaceae</taxon>
        <taxon>Nonomuraea</taxon>
    </lineage>
</organism>
<evidence type="ECO:0000313" key="1">
    <source>
        <dbReference type="EMBL" id="MBB5782140.1"/>
    </source>
</evidence>
<name>A0A7W9LFQ7_9ACTN</name>
<dbReference type="EMBL" id="JACHMB010000001">
    <property type="protein sequence ID" value="MBB5782140.1"/>
    <property type="molecule type" value="Genomic_DNA"/>
</dbReference>
<protein>
    <submittedName>
        <fullName evidence="1">Uncharacterized protein</fullName>
    </submittedName>
</protein>
<dbReference type="Proteomes" id="UP000579153">
    <property type="component" value="Unassembled WGS sequence"/>
</dbReference>
<comment type="caution">
    <text evidence="1">The sequence shown here is derived from an EMBL/GenBank/DDBJ whole genome shotgun (WGS) entry which is preliminary data.</text>
</comment>
<keyword evidence="2" id="KW-1185">Reference proteome</keyword>
<accession>A0A7W9LFQ7</accession>
<dbReference type="AlphaFoldDB" id="A0A7W9LFQ7"/>
<reference evidence="1 2" key="1">
    <citation type="submission" date="2020-08" db="EMBL/GenBank/DDBJ databases">
        <title>Sequencing the genomes of 1000 actinobacteria strains.</title>
        <authorList>
            <person name="Klenk H.-P."/>
        </authorList>
    </citation>
    <scope>NUCLEOTIDE SEQUENCE [LARGE SCALE GENOMIC DNA]</scope>
    <source>
        <strain evidence="1 2">DSM 45507</strain>
    </source>
</reference>
<sequence length="81" mass="8917">MVLQPAMLVANHLSGVLRAGPNNLADTQTGPYADQITPATQAPGAASVMRLKFISLLWCRIQGLPRWRSRCLEWVRRTASS</sequence>